<dbReference type="EMBL" id="CABFNQ020000459">
    <property type="protein sequence ID" value="CAH0016063.1"/>
    <property type="molecule type" value="Genomic_DNA"/>
</dbReference>
<accession>A0A9N9V5C3</accession>
<organism evidence="2 3">
    <name type="scientific">Clonostachys rhizophaga</name>
    <dbReference type="NCBI Taxonomy" id="160324"/>
    <lineage>
        <taxon>Eukaryota</taxon>
        <taxon>Fungi</taxon>
        <taxon>Dikarya</taxon>
        <taxon>Ascomycota</taxon>
        <taxon>Pezizomycotina</taxon>
        <taxon>Sordariomycetes</taxon>
        <taxon>Hypocreomycetidae</taxon>
        <taxon>Hypocreales</taxon>
        <taxon>Bionectriaceae</taxon>
        <taxon>Clonostachys</taxon>
    </lineage>
</organism>
<protein>
    <submittedName>
        <fullName evidence="2">Uncharacterized protein</fullName>
    </submittedName>
</protein>
<dbReference type="AlphaFoldDB" id="A0A9N9V5C3"/>
<gene>
    <name evidence="2" type="ORF">CRHIZ90672A_00013498</name>
</gene>
<reference evidence="2" key="1">
    <citation type="submission" date="2021-10" db="EMBL/GenBank/DDBJ databases">
        <authorList>
            <person name="Piombo E."/>
        </authorList>
    </citation>
    <scope>NUCLEOTIDE SEQUENCE</scope>
</reference>
<evidence type="ECO:0000256" key="1">
    <source>
        <dbReference type="SAM" id="MobiDB-lite"/>
    </source>
</evidence>
<feature type="compositionally biased region" description="Polar residues" evidence="1">
    <location>
        <begin position="1"/>
        <end position="10"/>
    </location>
</feature>
<feature type="compositionally biased region" description="Basic and acidic residues" evidence="1">
    <location>
        <begin position="11"/>
        <end position="24"/>
    </location>
</feature>
<comment type="caution">
    <text evidence="2">The sequence shown here is derived from an EMBL/GenBank/DDBJ whole genome shotgun (WGS) entry which is preliminary data.</text>
</comment>
<evidence type="ECO:0000313" key="3">
    <source>
        <dbReference type="Proteomes" id="UP000696573"/>
    </source>
</evidence>
<dbReference type="Proteomes" id="UP000696573">
    <property type="component" value="Unassembled WGS sequence"/>
</dbReference>
<name>A0A9N9V5C3_9HYPO</name>
<keyword evidence="3" id="KW-1185">Reference proteome</keyword>
<sequence length="109" mass="12289">MGSSLVTLDSSQDKHQQEHPRRSESQGSWDMAIPPLGERRVRRMYAHEWHKRSQSVVLPVTAGASTSTLTSTSPPTLSPSRTMSTVWLWRFKTATTDRPTIRACCTHKP</sequence>
<evidence type="ECO:0000313" key="2">
    <source>
        <dbReference type="EMBL" id="CAH0016063.1"/>
    </source>
</evidence>
<feature type="region of interest" description="Disordered" evidence="1">
    <location>
        <begin position="1"/>
        <end position="34"/>
    </location>
</feature>
<proteinExistence type="predicted"/>